<dbReference type="AlphaFoldDB" id="W7V2X8"/>
<accession>W7V2X8</accession>
<keyword evidence="1" id="KW-1133">Transmembrane helix</keyword>
<evidence type="ECO:0000313" key="2">
    <source>
        <dbReference type="EMBL" id="EWM55112.1"/>
    </source>
</evidence>
<feature type="transmembrane region" description="Helical" evidence="1">
    <location>
        <begin position="35"/>
        <end position="54"/>
    </location>
</feature>
<protein>
    <submittedName>
        <fullName evidence="2">Uncharacterized protein</fullName>
    </submittedName>
</protein>
<keyword evidence="1" id="KW-0472">Membrane</keyword>
<organism evidence="2 3">
    <name type="scientific">Ruminococcus flavefaciens 007c</name>
    <dbReference type="NCBI Taxonomy" id="1341157"/>
    <lineage>
        <taxon>Bacteria</taxon>
        <taxon>Bacillati</taxon>
        <taxon>Bacillota</taxon>
        <taxon>Clostridia</taxon>
        <taxon>Eubacteriales</taxon>
        <taxon>Oscillospiraceae</taxon>
        <taxon>Ruminococcus</taxon>
    </lineage>
</organism>
<sequence>MEKKRKYLIFLVTAVLSLTAFFVTAIVTDSKFGKILSFVIPLAVIAVSAAIYTAELRAIKKNEAIKRSVGNGEFFSSQSWRQAYLNFRTQYEFANIHPRGMRADMLRNYRNLPTYLYFLFFFTVAVVFACILMPHPIEKMTKFRFMMLLGGILCSCDGIRRLAGIPARRWMKRIKAEYSDVEASYNSGRLVKSWTSGINIGTDYIVIFNPSRVVSFRTADIVEAGRKVVRENWYNTGIYVQTDQKYKVYFVVGHSKKVQRTYEVELNVFESELVCDEVRELLDRRSELPVSYEETVREDVTTI</sequence>
<dbReference type="EMBL" id="ATAX01000006">
    <property type="protein sequence ID" value="EWM55112.1"/>
    <property type="molecule type" value="Genomic_DNA"/>
</dbReference>
<reference evidence="2 3" key="1">
    <citation type="journal article" date="2014" name="PLoS ONE">
        <title>Rumen cellulosomics: divergent fiber-degrading strategies revealed by comparative genome-wide analysis of six ruminococcal strains.</title>
        <authorList>
            <person name="Dassa B."/>
            <person name="Borovok I."/>
            <person name="Ruimy-Israeli V."/>
            <person name="Lamed R."/>
            <person name="Flint H.J."/>
            <person name="Duncan S.H."/>
            <person name="Henrissat B."/>
            <person name="Coutinho P."/>
            <person name="Morrison M."/>
            <person name="Mosoni P."/>
            <person name="Yeoman C.J."/>
            <person name="White B.A."/>
            <person name="Bayer E.A."/>
        </authorList>
    </citation>
    <scope>NUCLEOTIDE SEQUENCE [LARGE SCALE GENOMIC DNA]</scope>
    <source>
        <strain evidence="2 3">007c</strain>
    </source>
</reference>
<dbReference type="PATRIC" id="fig|1341157.4.peg.217"/>
<gene>
    <name evidence="2" type="ORF">RF007C_05415</name>
</gene>
<dbReference type="Proteomes" id="UP000019365">
    <property type="component" value="Unassembled WGS sequence"/>
</dbReference>
<dbReference type="eggNOG" id="ENOG50305YC">
    <property type="taxonomic scope" value="Bacteria"/>
</dbReference>
<comment type="caution">
    <text evidence="2">The sequence shown here is derived from an EMBL/GenBank/DDBJ whole genome shotgun (WGS) entry which is preliminary data.</text>
</comment>
<feature type="transmembrane region" description="Helical" evidence="1">
    <location>
        <begin position="115"/>
        <end position="137"/>
    </location>
</feature>
<evidence type="ECO:0000256" key="1">
    <source>
        <dbReference type="SAM" id="Phobius"/>
    </source>
</evidence>
<keyword evidence="1" id="KW-0812">Transmembrane</keyword>
<evidence type="ECO:0000313" key="3">
    <source>
        <dbReference type="Proteomes" id="UP000019365"/>
    </source>
</evidence>
<name>W7V2X8_RUMFL</name>
<proteinExistence type="predicted"/>
<dbReference type="RefSeq" id="WP_037296508.1">
    <property type="nucleotide sequence ID" value="NZ_ATAX01000006.1"/>
</dbReference>
<keyword evidence="3" id="KW-1185">Reference proteome</keyword>